<proteinExistence type="predicted"/>
<feature type="non-terminal residue" evidence="1">
    <location>
        <position position="1"/>
    </location>
</feature>
<organism evidence="1 2">
    <name type="scientific">Hygrophoropsis aurantiaca</name>
    <dbReference type="NCBI Taxonomy" id="72124"/>
    <lineage>
        <taxon>Eukaryota</taxon>
        <taxon>Fungi</taxon>
        <taxon>Dikarya</taxon>
        <taxon>Basidiomycota</taxon>
        <taxon>Agaricomycotina</taxon>
        <taxon>Agaricomycetes</taxon>
        <taxon>Agaricomycetidae</taxon>
        <taxon>Boletales</taxon>
        <taxon>Coniophorineae</taxon>
        <taxon>Hygrophoropsidaceae</taxon>
        <taxon>Hygrophoropsis</taxon>
    </lineage>
</organism>
<dbReference type="Proteomes" id="UP000790377">
    <property type="component" value="Unassembled WGS sequence"/>
</dbReference>
<feature type="non-terminal residue" evidence="1">
    <location>
        <position position="318"/>
    </location>
</feature>
<sequence length="318" mass="35155">PFGGVNVIFAGDFAQLPPAGKGNEAGSLYSGRVGLARRTVRDQEAAIGKAMWHQITTVVILRQNMRQTLQSDDDAKLRTALENMRYKNCTEDDIAFLMSRVAGVTPDQPSLRDGRFRNVSIITAWNSQKDRINELGAQRFASDNGRDIVEFFSEDKWATTIDKQMGKQPSKKSELAAHKSEIISLSDQEMLWSLSPHTSDHIAASLDLCVGMPVMIRNNDATELCITKGQEGKVVGWQSSIGSKGQQVLDTLFVLLVNPPTTVQIEGLPLNVVPICKSVHTVPVRLQDDSVRYVQREQVNVLVNFAMTDYAAQGKTRP</sequence>
<evidence type="ECO:0000313" key="2">
    <source>
        <dbReference type="Proteomes" id="UP000790377"/>
    </source>
</evidence>
<gene>
    <name evidence="1" type="ORF">BJ138DRAFT_973005</name>
</gene>
<reference evidence="1" key="1">
    <citation type="journal article" date="2021" name="New Phytol.">
        <title>Evolutionary innovations through gain and loss of genes in the ectomycorrhizal Boletales.</title>
        <authorList>
            <person name="Wu G."/>
            <person name="Miyauchi S."/>
            <person name="Morin E."/>
            <person name="Kuo A."/>
            <person name="Drula E."/>
            <person name="Varga T."/>
            <person name="Kohler A."/>
            <person name="Feng B."/>
            <person name="Cao Y."/>
            <person name="Lipzen A."/>
            <person name="Daum C."/>
            <person name="Hundley H."/>
            <person name="Pangilinan J."/>
            <person name="Johnson J."/>
            <person name="Barry K."/>
            <person name="LaButti K."/>
            <person name="Ng V."/>
            <person name="Ahrendt S."/>
            <person name="Min B."/>
            <person name="Choi I.G."/>
            <person name="Park H."/>
            <person name="Plett J.M."/>
            <person name="Magnuson J."/>
            <person name="Spatafora J.W."/>
            <person name="Nagy L.G."/>
            <person name="Henrissat B."/>
            <person name="Grigoriev I.V."/>
            <person name="Yang Z.L."/>
            <person name="Xu J."/>
            <person name="Martin F.M."/>
        </authorList>
    </citation>
    <scope>NUCLEOTIDE SEQUENCE</scope>
    <source>
        <strain evidence="1">ATCC 28755</strain>
    </source>
</reference>
<keyword evidence="2" id="KW-1185">Reference proteome</keyword>
<comment type="caution">
    <text evidence="1">The sequence shown here is derived from an EMBL/GenBank/DDBJ whole genome shotgun (WGS) entry which is preliminary data.</text>
</comment>
<protein>
    <submittedName>
        <fullName evidence="1">Uncharacterized protein</fullName>
    </submittedName>
</protein>
<evidence type="ECO:0000313" key="1">
    <source>
        <dbReference type="EMBL" id="KAH7907982.1"/>
    </source>
</evidence>
<name>A0ACB8A5I9_9AGAM</name>
<accession>A0ACB8A5I9</accession>
<dbReference type="EMBL" id="MU267854">
    <property type="protein sequence ID" value="KAH7907982.1"/>
    <property type="molecule type" value="Genomic_DNA"/>
</dbReference>